<dbReference type="Proteomes" id="UP000656384">
    <property type="component" value="Segment"/>
</dbReference>
<gene>
    <name evidence="1" type="ORF">EVB68_098</name>
</gene>
<evidence type="ECO:0000313" key="2">
    <source>
        <dbReference type="Proteomes" id="UP000656384"/>
    </source>
</evidence>
<proteinExistence type="predicted"/>
<dbReference type="EMBL" id="MN988497">
    <property type="protein sequence ID" value="QIG68833.1"/>
    <property type="molecule type" value="Genomic_DNA"/>
</dbReference>
<accession>A0A7S5QZE2</accession>
<organism evidence="1 2">
    <name type="scientific">Rhizobium phage RHph_Y2_6</name>
    <dbReference type="NCBI Taxonomy" id="2509576"/>
    <lineage>
        <taxon>Viruses</taxon>
        <taxon>Duplodnaviria</taxon>
        <taxon>Heunggongvirae</taxon>
        <taxon>Uroviricota</taxon>
        <taxon>Caudoviricetes</taxon>
        <taxon>Schitoviridae</taxon>
        <taxon>Demetervirinae</taxon>
        <taxon>Acanvirus</taxon>
        <taxon>Acanvirus Y26</taxon>
    </lineage>
</organism>
<reference evidence="1" key="1">
    <citation type="submission" date="2020-01" db="EMBL/GenBank/DDBJ databases">
        <title>Patterns of diversity and host range of bacteriophage communities associated with bean-nodulatin bacteria.</title>
        <authorList>
            <person name="Vann Cauwenberghe J."/>
            <person name="Santamaria R.I."/>
            <person name="Bustos P."/>
            <person name="Juarez S."/>
            <person name="Gonzalez V."/>
        </authorList>
    </citation>
    <scope>NUCLEOTIDE SEQUENCE</scope>
</reference>
<keyword evidence="2" id="KW-1185">Reference proteome</keyword>
<protein>
    <submittedName>
        <fullName evidence="1">Uncharacterized protein</fullName>
    </submittedName>
</protein>
<name>A0A7S5QZE2_9CAUD</name>
<sequence length="42" mass="4838">MVPCDILQTLVVELLYRKNTIHDLMTAVYPERIDLYGSAGRE</sequence>
<evidence type="ECO:0000313" key="1">
    <source>
        <dbReference type="EMBL" id="QIG68833.1"/>
    </source>
</evidence>